<dbReference type="InterPro" id="IPR000026">
    <property type="entry name" value="N1-like"/>
</dbReference>
<dbReference type="GO" id="GO:0016787">
    <property type="term" value="F:hydrolase activity"/>
    <property type="evidence" value="ECO:0007669"/>
    <property type="project" value="UniProtKB-KW"/>
</dbReference>
<dbReference type="InterPro" id="IPR016191">
    <property type="entry name" value="Ribonuclease/ribotoxin"/>
</dbReference>
<reference evidence="5" key="1">
    <citation type="journal article" date="2019" name="Int. J. Syst. Evol. Microbiol.">
        <title>The Global Catalogue of Microorganisms (GCM) 10K type strain sequencing project: providing services to taxonomists for standard genome sequencing and annotation.</title>
        <authorList>
            <consortium name="The Broad Institute Genomics Platform"/>
            <consortium name="The Broad Institute Genome Sequencing Center for Infectious Disease"/>
            <person name="Wu L."/>
            <person name="Ma J."/>
        </authorList>
    </citation>
    <scope>NUCLEOTIDE SEQUENCE [LARGE SCALE GENOMIC DNA]</scope>
    <source>
        <strain evidence="5">CCM 2767</strain>
    </source>
</reference>
<dbReference type="GO" id="GO:0003723">
    <property type="term" value="F:RNA binding"/>
    <property type="evidence" value="ECO:0007669"/>
    <property type="project" value="InterPro"/>
</dbReference>
<dbReference type="Pfam" id="PF00545">
    <property type="entry name" value="Ribonuclease"/>
    <property type="match status" value="1"/>
</dbReference>
<dbReference type="AlphaFoldDB" id="A0A8J3F7B8"/>
<feature type="signal peptide" evidence="3">
    <location>
        <begin position="1"/>
        <end position="26"/>
    </location>
</feature>
<feature type="chain" id="PRO_5035249123" evidence="3">
    <location>
        <begin position="27"/>
        <end position="126"/>
    </location>
</feature>
<name>A0A8J3F7B8_9BURK</name>
<dbReference type="Proteomes" id="UP000642180">
    <property type="component" value="Unassembled WGS sequence"/>
</dbReference>
<keyword evidence="2" id="KW-0378">Hydrolase</keyword>
<gene>
    <name evidence="4" type="ORF">GCM10008066_26310</name>
</gene>
<dbReference type="GO" id="GO:0004521">
    <property type="term" value="F:RNA endonuclease activity"/>
    <property type="evidence" value="ECO:0007669"/>
    <property type="project" value="InterPro"/>
</dbReference>
<evidence type="ECO:0000313" key="4">
    <source>
        <dbReference type="EMBL" id="GGI20894.1"/>
    </source>
</evidence>
<dbReference type="Gene3D" id="3.10.450.30">
    <property type="entry name" value="Microbial ribonucleases"/>
    <property type="match status" value="1"/>
</dbReference>
<dbReference type="SUPFAM" id="SSF53933">
    <property type="entry name" value="Microbial ribonucleases"/>
    <property type="match status" value="1"/>
</dbReference>
<protein>
    <submittedName>
        <fullName evidence="4">Uncharacterized protein</fullName>
    </submittedName>
</protein>
<dbReference type="EMBL" id="BMDI01000002">
    <property type="protein sequence ID" value="GGI20894.1"/>
    <property type="molecule type" value="Genomic_DNA"/>
</dbReference>
<proteinExistence type="predicted"/>
<evidence type="ECO:0000313" key="5">
    <source>
        <dbReference type="Proteomes" id="UP000642180"/>
    </source>
</evidence>
<evidence type="ECO:0000256" key="1">
    <source>
        <dbReference type="ARBA" id="ARBA00022722"/>
    </source>
</evidence>
<sequence>MKMSNKLIPRFWLFFATLLLSFNAFSFESGVSGTVSYRDLPAEARETLQLIRAGGPFPYEKDGSVFGNYEKVLPQRKRGYYREFTVKTPYVRHRGARRLVTGGEPQSTAEVYYTADHYRTFRRVSE</sequence>
<evidence type="ECO:0000256" key="2">
    <source>
        <dbReference type="ARBA" id="ARBA00022801"/>
    </source>
</evidence>
<accession>A0A8J3F7B8</accession>
<organism evidence="4 5">
    <name type="scientific">Oxalicibacterium faecigallinarum</name>
    <dbReference type="NCBI Taxonomy" id="573741"/>
    <lineage>
        <taxon>Bacteria</taxon>
        <taxon>Pseudomonadati</taxon>
        <taxon>Pseudomonadota</taxon>
        <taxon>Betaproteobacteria</taxon>
        <taxon>Burkholderiales</taxon>
        <taxon>Oxalobacteraceae</taxon>
        <taxon>Oxalicibacterium</taxon>
    </lineage>
</organism>
<keyword evidence="3" id="KW-0732">Signal</keyword>
<comment type="caution">
    <text evidence="4">The sequence shown here is derived from an EMBL/GenBank/DDBJ whole genome shotgun (WGS) entry which is preliminary data.</text>
</comment>
<keyword evidence="5" id="KW-1185">Reference proteome</keyword>
<evidence type="ECO:0000256" key="3">
    <source>
        <dbReference type="SAM" id="SignalP"/>
    </source>
</evidence>
<keyword evidence="1" id="KW-0540">Nuclease</keyword>